<keyword evidence="7" id="KW-1185">Reference proteome</keyword>
<evidence type="ECO:0000256" key="1">
    <source>
        <dbReference type="ARBA" id="ARBA00022723"/>
    </source>
</evidence>
<feature type="domain" description="ZF-HD dimerization-type" evidence="5">
    <location>
        <begin position="1"/>
        <end position="39"/>
    </location>
</feature>
<protein>
    <submittedName>
        <fullName evidence="6">ZF-HD_dimer domain-containing protein</fullName>
    </submittedName>
</protein>
<feature type="region of interest" description="Disordered" evidence="4">
    <location>
        <begin position="71"/>
        <end position="99"/>
    </location>
</feature>
<feature type="compositionally biased region" description="Basic and acidic residues" evidence="4">
    <location>
        <begin position="79"/>
        <end position="99"/>
    </location>
</feature>
<dbReference type="STRING" id="3775.A0A1Q3AZM6"/>
<evidence type="ECO:0000259" key="5">
    <source>
        <dbReference type="PROSITE" id="PS51523"/>
    </source>
</evidence>
<reference evidence="7" key="1">
    <citation type="submission" date="2016-04" db="EMBL/GenBank/DDBJ databases">
        <title>Cephalotus genome sequencing.</title>
        <authorList>
            <person name="Fukushima K."/>
            <person name="Hasebe M."/>
            <person name="Fang X."/>
        </authorList>
    </citation>
    <scope>NUCLEOTIDE SEQUENCE [LARGE SCALE GENOMIC DNA]</scope>
    <source>
        <strain evidence="7">cv. St1</strain>
    </source>
</reference>
<dbReference type="InParanoid" id="A0A1Q3AZM6"/>
<dbReference type="GO" id="GO:0003700">
    <property type="term" value="F:DNA-binding transcription factor activity"/>
    <property type="evidence" value="ECO:0007669"/>
    <property type="project" value="TreeGrafter"/>
</dbReference>
<dbReference type="PANTHER" id="PTHR31948:SF169">
    <property type="entry name" value="MINI ZINC FINGER PROTEIN 2"/>
    <property type="match status" value="1"/>
</dbReference>
<dbReference type="PROSITE" id="PS51523">
    <property type="entry name" value="ZF_HD_DIMER"/>
    <property type="match status" value="1"/>
</dbReference>
<dbReference type="OrthoDB" id="682018at2759"/>
<dbReference type="Proteomes" id="UP000187406">
    <property type="component" value="Unassembled WGS sequence"/>
</dbReference>
<dbReference type="GO" id="GO:0008270">
    <property type="term" value="F:zinc ion binding"/>
    <property type="evidence" value="ECO:0007669"/>
    <property type="project" value="UniProtKB-KW"/>
</dbReference>
<evidence type="ECO:0000256" key="3">
    <source>
        <dbReference type="ARBA" id="ARBA00022833"/>
    </source>
</evidence>
<sequence>MGRYAFDGCGEFLNSVDEGNTNALLCAACGCHRNFHRKELPLIPISQLPPPPRLILPLRMLPPLAQSNVLVGGEGPVKGGEDHETEEKQRMRRRTFPEA</sequence>
<keyword evidence="1" id="KW-0479">Metal-binding</keyword>
<dbReference type="AlphaFoldDB" id="A0A1Q3AZM6"/>
<name>A0A1Q3AZM6_CEPFO</name>
<evidence type="ECO:0000313" key="7">
    <source>
        <dbReference type="Proteomes" id="UP000187406"/>
    </source>
</evidence>
<dbReference type="GO" id="GO:0000976">
    <property type="term" value="F:transcription cis-regulatory region binding"/>
    <property type="evidence" value="ECO:0007669"/>
    <property type="project" value="TreeGrafter"/>
</dbReference>
<keyword evidence="3" id="KW-0862">Zinc</keyword>
<dbReference type="NCBIfam" id="TIGR01566">
    <property type="entry name" value="ZF_HD_prot_N"/>
    <property type="match status" value="1"/>
</dbReference>
<keyword evidence="2" id="KW-0863">Zinc-finger</keyword>
<evidence type="ECO:0000313" key="6">
    <source>
        <dbReference type="EMBL" id="GAV61206.1"/>
    </source>
</evidence>
<accession>A0A1Q3AZM6</accession>
<proteinExistence type="predicted"/>
<organism evidence="6 7">
    <name type="scientific">Cephalotus follicularis</name>
    <name type="common">Albany pitcher plant</name>
    <dbReference type="NCBI Taxonomy" id="3775"/>
    <lineage>
        <taxon>Eukaryota</taxon>
        <taxon>Viridiplantae</taxon>
        <taxon>Streptophyta</taxon>
        <taxon>Embryophyta</taxon>
        <taxon>Tracheophyta</taxon>
        <taxon>Spermatophyta</taxon>
        <taxon>Magnoliopsida</taxon>
        <taxon>eudicotyledons</taxon>
        <taxon>Gunneridae</taxon>
        <taxon>Pentapetalae</taxon>
        <taxon>rosids</taxon>
        <taxon>fabids</taxon>
        <taxon>Oxalidales</taxon>
        <taxon>Cephalotaceae</taxon>
        <taxon>Cephalotus</taxon>
    </lineage>
</organism>
<dbReference type="PROSITE" id="PS51257">
    <property type="entry name" value="PROKAR_LIPOPROTEIN"/>
    <property type="match status" value="1"/>
</dbReference>
<comment type="caution">
    <text evidence="6">The sequence shown here is derived from an EMBL/GenBank/DDBJ whole genome shotgun (WGS) entry which is preliminary data.</text>
</comment>
<dbReference type="PANTHER" id="PTHR31948">
    <property type="entry name" value="ZINC-FINGER HOMEODOMAIN PROTEIN 2"/>
    <property type="match status" value="1"/>
</dbReference>
<dbReference type="GO" id="GO:0050793">
    <property type="term" value="P:regulation of developmental process"/>
    <property type="evidence" value="ECO:0007669"/>
    <property type="project" value="TreeGrafter"/>
</dbReference>
<dbReference type="InterPro" id="IPR006456">
    <property type="entry name" value="ZF_HD_homeobox_Cys/His_dimer"/>
</dbReference>
<dbReference type="Pfam" id="PF04770">
    <property type="entry name" value="ZF-HD_dimer"/>
    <property type="match status" value="1"/>
</dbReference>
<dbReference type="GO" id="GO:0005634">
    <property type="term" value="C:nucleus"/>
    <property type="evidence" value="ECO:0007669"/>
    <property type="project" value="TreeGrafter"/>
</dbReference>
<evidence type="ECO:0000256" key="4">
    <source>
        <dbReference type="SAM" id="MobiDB-lite"/>
    </source>
</evidence>
<evidence type="ECO:0000256" key="2">
    <source>
        <dbReference type="ARBA" id="ARBA00022771"/>
    </source>
</evidence>
<dbReference type="EMBL" id="BDDD01000186">
    <property type="protein sequence ID" value="GAV61206.1"/>
    <property type="molecule type" value="Genomic_DNA"/>
</dbReference>
<gene>
    <name evidence="6" type="ORF">CFOL_v3_04734</name>
</gene>